<dbReference type="PANTHER" id="PTHR32141">
    <property type="match status" value="1"/>
</dbReference>
<dbReference type="Proteomes" id="UP000823388">
    <property type="component" value="Chromosome 5K"/>
</dbReference>
<name>A0A8T0SJS7_PANVG</name>
<dbReference type="Pfam" id="PF08387">
    <property type="entry name" value="FBD"/>
    <property type="match status" value="1"/>
</dbReference>
<dbReference type="InterPro" id="IPR055302">
    <property type="entry name" value="F-box_dom-containing"/>
</dbReference>
<evidence type="ECO:0000259" key="1">
    <source>
        <dbReference type="PROSITE" id="PS50181"/>
    </source>
</evidence>
<sequence>MRVVLTCLPAPPYPAAGGSRPSPGAHGGGAEDRISRLPDAVLADIVSHLPAKDAARTAALSRRWRRVWASAPLVLDHSDLLRALPGAGGFDWLGTTDAVSRAIGAHRGPIRCVRLTCCSMALAARLGVLEYWLRRLAESGAEDLVLVNRPMPEFLPLPPDVLRIASVRTLYLAYWSFPDTAGLPCGPAVFPRLREIGLCSVAIHARGFDHLLACSPVLQKLAIVASLFVPSHVRIRSRSLQCLVLWRSLTNELAVVVAPCLQRLILWQEYPCMPDSDVFYTRVRIGYATGLKVLGYLEPGVHQLQIGGTVIESGTKMIPSTMVPSVKVLALKVRFGIRKEAKTLPAFLRCFPNVETLHVLSREADEPAGKLNLKFWQEVGPIDCLETHITKVVFDRFRGERYELAFLKFVLERAQSLLKLVVVLANGDQASVDEMLTKLKPLTTAKRASECPTLLAVARDGDSAWCFQRASDLSVSDPFDW</sequence>
<dbReference type="Pfam" id="PF00646">
    <property type="entry name" value="F-box"/>
    <property type="match status" value="1"/>
</dbReference>
<gene>
    <name evidence="2" type="ORF">PVAP13_5KG394600</name>
</gene>
<dbReference type="EMBL" id="CM029045">
    <property type="protein sequence ID" value="KAG2598801.1"/>
    <property type="molecule type" value="Genomic_DNA"/>
</dbReference>
<protein>
    <recommendedName>
        <fullName evidence="1">F-box domain-containing protein</fullName>
    </recommendedName>
</protein>
<dbReference type="InterPro" id="IPR036047">
    <property type="entry name" value="F-box-like_dom_sf"/>
</dbReference>
<dbReference type="InterPro" id="IPR006566">
    <property type="entry name" value="FBD"/>
</dbReference>
<dbReference type="CDD" id="cd22160">
    <property type="entry name" value="F-box_AtFBL13-like"/>
    <property type="match status" value="1"/>
</dbReference>
<dbReference type="InterPro" id="IPR001810">
    <property type="entry name" value="F-box_dom"/>
</dbReference>
<dbReference type="PROSITE" id="PS50181">
    <property type="entry name" value="FBOX"/>
    <property type="match status" value="1"/>
</dbReference>
<dbReference type="InterPro" id="IPR053781">
    <property type="entry name" value="F-box_AtFBL13-like"/>
</dbReference>
<proteinExistence type="predicted"/>
<dbReference type="SMART" id="SM00256">
    <property type="entry name" value="FBOX"/>
    <property type="match status" value="1"/>
</dbReference>
<reference evidence="2" key="1">
    <citation type="submission" date="2020-05" db="EMBL/GenBank/DDBJ databases">
        <title>WGS assembly of Panicum virgatum.</title>
        <authorList>
            <person name="Lovell J.T."/>
            <person name="Jenkins J."/>
            <person name="Shu S."/>
            <person name="Juenger T.E."/>
            <person name="Schmutz J."/>
        </authorList>
    </citation>
    <scope>NUCLEOTIDE SEQUENCE</scope>
    <source>
        <strain evidence="2">AP13</strain>
    </source>
</reference>
<dbReference type="OrthoDB" id="676217at2759"/>
<feature type="domain" description="F-box" evidence="1">
    <location>
        <begin position="31"/>
        <end position="84"/>
    </location>
</feature>
<dbReference type="AlphaFoldDB" id="A0A8T0SJS7"/>
<organism evidence="2 3">
    <name type="scientific">Panicum virgatum</name>
    <name type="common">Blackwell switchgrass</name>
    <dbReference type="NCBI Taxonomy" id="38727"/>
    <lineage>
        <taxon>Eukaryota</taxon>
        <taxon>Viridiplantae</taxon>
        <taxon>Streptophyta</taxon>
        <taxon>Embryophyta</taxon>
        <taxon>Tracheophyta</taxon>
        <taxon>Spermatophyta</taxon>
        <taxon>Magnoliopsida</taxon>
        <taxon>Liliopsida</taxon>
        <taxon>Poales</taxon>
        <taxon>Poaceae</taxon>
        <taxon>PACMAD clade</taxon>
        <taxon>Panicoideae</taxon>
        <taxon>Panicodae</taxon>
        <taxon>Paniceae</taxon>
        <taxon>Panicinae</taxon>
        <taxon>Panicum</taxon>
        <taxon>Panicum sect. Hiantes</taxon>
    </lineage>
</organism>
<dbReference type="PANTHER" id="PTHR32141:SF169">
    <property type="entry name" value="OS01G0595900 PROTEIN"/>
    <property type="match status" value="1"/>
</dbReference>
<accession>A0A8T0SJS7</accession>
<dbReference type="Gene3D" id="1.20.1280.50">
    <property type="match status" value="1"/>
</dbReference>
<evidence type="ECO:0000313" key="3">
    <source>
        <dbReference type="Proteomes" id="UP000823388"/>
    </source>
</evidence>
<dbReference type="SUPFAM" id="SSF81383">
    <property type="entry name" value="F-box domain"/>
    <property type="match status" value="1"/>
</dbReference>
<dbReference type="Pfam" id="PF24758">
    <property type="entry name" value="LRR_At5g56370"/>
    <property type="match status" value="1"/>
</dbReference>
<comment type="caution">
    <text evidence="2">The sequence shown here is derived from an EMBL/GenBank/DDBJ whole genome shotgun (WGS) entry which is preliminary data.</text>
</comment>
<evidence type="ECO:0000313" key="2">
    <source>
        <dbReference type="EMBL" id="KAG2598801.1"/>
    </source>
</evidence>
<keyword evidence="3" id="KW-1185">Reference proteome</keyword>
<dbReference type="InterPro" id="IPR055411">
    <property type="entry name" value="LRR_FXL15/At3g58940/PEG3-like"/>
</dbReference>